<dbReference type="GO" id="GO:0000286">
    <property type="term" value="F:alanine dehydrogenase activity"/>
    <property type="evidence" value="ECO:0007669"/>
    <property type="project" value="UniProtKB-UniRule"/>
</dbReference>
<name>A0A2L2XJJ2_9FIRM</name>
<evidence type="ECO:0000256" key="4">
    <source>
        <dbReference type="ARBA" id="ARBA00023002"/>
    </source>
</evidence>
<dbReference type="InterPro" id="IPR036291">
    <property type="entry name" value="NAD(P)-bd_dom_sf"/>
</dbReference>
<dbReference type="EC" id="1.4.1.1" evidence="3 6"/>
<evidence type="ECO:0000259" key="11">
    <source>
        <dbReference type="SMART" id="SM01003"/>
    </source>
</evidence>
<proteinExistence type="inferred from homology"/>
<gene>
    <name evidence="12" type="ORF">DCCM_3554</name>
</gene>
<comment type="caution">
    <text evidence="12">The sequence shown here is derived from an EMBL/GenBank/DDBJ whole genome shotgun (WGS) entry which is preliminary data.</text>
</comment>
<evidence type="ECO:0000259" key="10">
    <source>
        <dbReference type="SMART" id="SM01002"/>
    </source>
</evidence>
<feature type="domain" description="Alanine dehydrogenase/pyridine nucleotide transhydrogenase NAD(H)-binding" evidence="10">
    <location>
        <begin position="176"/>
        <end position="325"/>
    </location>
</feature>
<evidence type="ECO:0000313" key="13">
    <source>
        <dbReference type="Proteomes" id="UP000239549"/>
    </source>
</evidence>
<feature type="domain" description="Alanine dehydrogenase/pyridine nucleotide transhydrogenase N-terminal" evidence="11">
    <location>
        <begin position="31"/>
        <end position="164"/>
    </location>
</feature>
<dbReference type="NCBIfam" id="TIGR00518">
    <property type="entry name" value="alaDH"/>
    <property type="match status" value="1"/>
</dbReference>
<dbReference type="InterPro" id="IPR007886">
    <property type="entry name" value="AlaDH/PNT_N"/>
</dbReference>
<keyword evidence="13" id="KW-1185">Reference proteome</keyword>
<keyword evidence="5 6" id="KW-0520">NAD</keyword>
<dbReference type="InterPro" id="IPR008143">
    <property type="entry name" value="Ala_DH/PNT_CS2"/>
</dbReference>
<evidence type="ECO:0000256" key="7">
    <source>
        <dbReference type="PIRSR" id="PIRSR000183-1"/>
    </source>
</evidence>
<dbReference type="Pfam" id="PF01262">
    <property type="entry name" value="AlaDh_PNT_C"/>
    <property type="match status" value="1"/>
</dbReference>
<feature type="binding site" evidence="9">
    <location>
        <position position="307"/>
    </location>
    <ligand>
        <name>NAD(+)</name>
        <dbReference type="ChEBI" id="CHEBI:57540"/>
    </ligand>
</feature>
<dbReference type="InterPro" id="IPR007698">
    <property type="entry name" value="AlaDH/PNT_NAD(H)-bd"/>
</dbReference>
<comment type="catalytic activity">
    <reaction evidence="6">
        <text>L-alanine + NAD(+) + H2O = pyruvate + NH4(+) + NADH + H(+)</text>
        <dbReference type="Rhea" id="RHEA:18405"/>
        <dbReference type="ChEBI" id="CHEBI:15361"/>
        <dbReference type="ChEBI" id="CHEBI:15377"/>
        <dbReference type="ChEBI" id="CHEBI:15378"/>
        <dbReference type="ChEBI" id="CHEBI:28938"/>
        <dbReference type="ChEBI" id="CHEBI:57540"/>
        <dbReference type="ChEBI" id="CHEBI:57945"/>
        <dbReference type="ChEBI" id="CHEBI:57972"/>
        <dbReference type="EC" id="1.4.1.1"/>
    </reaction>
</comment>
<dbReference type="EMBL" id="BFAV01000140">
    <property type="protein sequence ID" value="GBF34436.1"/>
    <property type="molecule type" value="Genomic_DNA"/>
</dbReference>
<dbReference type="SMART" id="SM01003">
    <property type="entry name" value="AlaDh_PNT_N"/>
    <property type="match status" value="1"/>
</dbReference>
<dbReference type="GO" id="GO:0005886">
    <property type="term" value="C:plasma membrane"/>
    <property type="evidence" value="ECO:0007669"/>
    <property type="project" value="TreeGrafter"/>
</dbReference>
<accession>A0A2L2XJJ2</accession>
<feature type="binding site" evidence="9">
    <location>
        <position position="230"/>
    </location>
    <ligand>
        <name>NAD(+)</name>
        <dbReference type="ChEBI" id="CHEBI:57540"/>
    </ligand>
</feature>
<feature type="active site" description="Proton donor/acceptor" evidence="7">
    <location>
        <position position="123"/>
    </location>
</feature>
<evidence type="ECO:0000256" key="3">
    <source>
        <dbReference type="ARBA" id="ARBA00012897"/>
    </source>
</evidence>
<protein>
    <recommendedName>
        <fullName evidence="3 6">Alanine dehydrogenase</fullName>
        <ecNumber evidence="3 6">1.4.1.1</ecNumber>
    </recommendedName>
</protein>
<evidence type="ECO:0000256" key="1">
    <source>
        <dbReference type="ARBA" id="ARBA00005206"/>
    </source>
</evidence>
<evidence type="ECO:0000256" key="9">
    <source>
        <dbReference type="PIRSR" id="PIRSR000183-3"/>
    </source>
</evidence>
<feature type="active site" description="Proton donor/acceptor" evidence="7">
    <location>
        <position position="297"/>
    </location>
</feature>
<feature type="binding site" evidence="8">
    <location>
        <position position="102"/>
    </location>
    <ligand>
        <name>substrate</name>
    </ligand>
</feature>
<dbReference type="PIRSF" id="PIRSF000183">
    <property type="entry name" value="Alanine_dh"/>
    <property type="match status" value="1"/>
</dbReference>
<dbReference type="GO" id="GO:0000166">
    <property type="term" value="F:nucleotide binding"/>
    <property type="evidence" value="ECO:0007669"/>
    <property type="project" value="UniProtKB-KW"/>
</dbReference>
<dbReference type="Gene3D" id="3.40.50.720">
    <property type="entry name" value="NAD(P)-binding Rossmann-like Domain"/>
    <property type="match status" value="2"/>
</dbReference>
<feature type="binding site" evidence="9">
    <location>
        <begin position="266"/>
        <end position="267"/>
    </location>
    <ligand>
        <name>NAD(+)</name>
        <dbReference type="ChEBI" id="CHEBI:57540"/>
    </ligand>
</feature>
<dbReference type="InterPro" id="IPR008141">
    <property type="entry name" value="Ala_DH"/>
</dbReference>
<evidence type="ECO:0000313" key="12">
    <source>
        <dbReference type="EMBL" id="GBF34436.1"/>
    </source>
</evidence>
<dbReference type="AlphaFoldDB" id="A0A2L2XJJ2"/>
<evidence type="ECO:0000256" key="2">
    <source>
        <dbReference type="ARBA" id="ARBA00005689"/>
    </source>
</evidence>
<keyword evidence="9" id="KW-0547">Nucleotide-binding</keyword>
<feature type="binding site" evidence="9">
    <location>
        <position position="161"/>
    </location>
    <ligand>
        <name>NAD(+)</name>
        <dbReference type="ChEBI" id="CHEBI:57540"/>
    </ligand>
</feature>
<dbReference type="PROSITE" id="PS00837">
    <property type="entry name" value="ALADH_PNT_2"/>
    <property type="match status" value="1"/>
</dbReference>
<reference evidence="13" key="1">
    <citation type="submission" date="2018-02" db="EMBL/GenBank/DDBJ databases">
        <title>Genome sequence of Desulfocucumis palustris strain NAW-5.</title>
        <authorList>
            <person name="Watanabe M."/>
            <person name="Kojima H."/>
            <person name="Fukui M."/>
        </authorList>
    </citation>
    <scope>NUCLEOTIDE SEQUENCE [LARGE SCALE GENOMIC DNA]</scope>
    <source>
        <strain evidence="13">NAW-5</strain>
    </source>
</reference>
<dbReference type="PANTHER" id="PTHR42795">
    <property type="entry name" value="ALANINE DEHYDROGENASE"/>
    <property type="match status" value="1"/>
</dbReference>
<feature type="binding site" evidence="8">
    <location>
        <position position="42"/>
    </location>
    <ligand>
        <name>substrate</name>
    </ligand>
</feature>
<evidence type="ECO:0000256" key="5">
    <source>
        <dbReference type="ARBA" id="ARBA00023027"/>
    </source>
</evidence>
<comment type="similarity">
    <text evidence="2 6">Belongs to the AlaDH/PNT family.</text>
</comment>
<sequence>MLRKLMVGSCFCFVTGQKINSIGGYLDMIVGVPKEIKNNENRVALTPAGVTALIQDGQKVLVEKSAGAGSGFSDESYAEAGAKILESAKEVFDGSDMIVKVKEPLPQEYTLFKEGQVLFTYLHLAPEKELTRVLLEKKIVGIAYETVQMPNGSLPLLAPMSEIAGRMSVQVGAHFLAKQYGGKGVLLSGVPGVPPARVTVVGGGVVGANAAVMAVGLGADVTIVEKNPDRLRELDTLFGFRAKTLMSNSYNLMDAVAKSDLLIGAVLLPGAKAPKLVTEEMVMQMNEGSVIVDVAIDQGGCVESVDRITTHDNPTFIKHGVVHYSVANMPGALARTSTLALTNATLPYVLKLAAIGYKDAITNDQAVFKGVNVYNGKVTCKEVADALGFDYIPLNQLLN</sequence>
<dbReference type="SMART" id="SM01002">
    <property type="entry name" value="AlaDh_PNT_C"/>
    <property type="match status" value="1"/>
</dbReference>
<organism evidence="12 13">
    <name type="scientific">Desulfocucumis palustris</name>
    <dbReference type="NCBI Taxonomy" id="1898651"/>
    <lineage>
        <taxon>Bacteria</taxon>
        <taxon>Bacillati</taxon>
        <taxon>Bacillota</taxon>
        <taxon>Clostridia</taxon>
        <taxon>Eubacteriales</taxon>
        <taxon>Desulfocucumaceae</taxon>
        <taxon>Desulfocucumis</taxon>
    </lineage>
</organism>
<keyword evidence="4 6" id="KW-0560">Oxidoreductase</keyword>
<dbReference type="SUPFAM" id="SSF52283">
    <property type="entry name" value="Formate/glycerate dehydrogenase catalytic domain-like"/>
    <property type="match status" value="1"/>
</dbReference>
<dbReference type="Proteomes" id="UP000239549">
    <property type="component" value="Unassembled WGS sequence"/>
</dbReference>
<dbReference type="Pfam" id="PF05222">
    <property type="entry name" value="AlaDh_PNT_N"/>
    <property type="match status" value="1"/>
</dbReference>
<dbReference type="PANTHER" id="PTHR42795:SF1">
    <property type="entry name" value="ALANINE DEHYDROGENASE"/>
    <property type="match status" value="1"/>
</dbReference>
<feature type="binding site" evidence="9">
    <location>
        <begin position="294"/>
        <end position="297"/>
    </location>
    <ligand>
        <name>NAD(+)</name>
        <dbReference type="ChEBI" id="CHEBI:57540"/>
    </ligand>
</feature>
<comment type="pathway">
    <text evidence="1">Amino-acid degradation; L-alanine degradation via dehydrogenase pathway; NH(3) and pyruvate from L-alanine: step 1/1.</text>
</comment>
<feature type="binding site" evidence="9">
    <location>
        <begin position="326"/>
        <end position="329"/>
    </location>
    <ligand>
        <name>NAD(+)</name>
        <dbReference type="ChEBI" id="CHEBI:57540"/>
    </ligand>
</feature>
<dbReference type="CDD" id="cd05305">
    <property type="entry name" value="L-AlaDH"/>
    <property type="match status" value="1"/>
</dbReference>
<dbReference type="GO" id="GO:0042853">
    <property type="term" value="P:L-alanine catabolic process"/>
    <property type="evidence" value="ECO:0007669"/>
    <property type="project" value="UniProtKB-UniPathway"/>
</dbReference>
<evidence type="ECO:0000256" key="8">
    <source>
        <dbReference type="PIRSR" id="PIRSR000183-2"/>
    </source>
</evidence>
<dbReference type="UniPathway" id="UPA00527">
    <property type="reaction ID" value="UER00585"/>
</dbReference>
<dbReference type="FunFam" id="3.40.50.720:FF:000049">
    <property type="entry name" value="Alanine dehydrogenase"/>
    <property type="match status" value="1"/>
</dbReference>
<feature type="binding site" evidence="9">
    <location>
        <position position="247"/>
    </location>
    <ligand>
        <name>NAD(+)</name>
        <dbReference type="ChEBI" id="CHEBI:57540"/>
    </ligand>
</feature>
<evidence type="ECO:0000256" key="6">
    <source>
        <dbReference type="PIRNR" id="PIRNR000183"/>
    </source>
</evidence>
<dbReference type="SUPFAM" id="SSF51735">
    <property type="entry name" value="NAD(P)-binding Rossmann-fold domains"/>
    <property type="match status" value="1"/>
</dbReference>